<dbReference type="InterPro" id="IPR001365">
    <property type="entry name" value="A_deaminase_dom"/>
</dbReference>
<comment type="cofactor">
    <cofactor evidence="1">
        <name>Zn(2+)</name>
        <dbReference type="ChEBI" id="CHEBI:29105"/>
    </cofactor>
</comment>
<keyword evidence="6" id="KW-1185">Reference proteome</keyword>
<dbReference type="Pfam" id="PF00962">
    <property type="entry name" value="A_deaminase"/>
    <property type="match status" value="1"/>
</dbReference>
<dbReference type="GO" id="GO:0046872">
    <property type="term" value="F:metal ion binding"/>
    <property type="evidence" value="ECO:0007669"/>
    <property type="project" value="UniProtKB-KW"/>
</dbReference>
<dbReference type="InterPro" id="IPR032466">
    <property type="entry name" value="Metal_Hydrolase"/>
</dbReference>
<dbReference type="SUPFAM" id="SSF51556">
    <property type="entry name" value="Metallo-dependent hydrolases"/>
    <property type="match status" value="1"/>
</dbReference>
<feature type="domain" description="Adenosine deaminase" evidence="4">
    <location>
        <begin position="246"/>
        <end position="546"/>
    </location>
</feature>
<dbReference type="GO" id="GO:0046103">
    <property type="term" value="P:inosine biosynthetic process"/>
    <property type="evidence" value="ECO:0007669"/>
    <property type="project" value="TreeGrafter"/>
</dbReference>
<accession>A0A316YT82</accession>
<evidence type="ECO:0000256" key="2">
    <source>
        <dbReference type="ARBA" id="ARBA00022723"/>
    </source>
</evidence>
<gene>
    <name evidence="5" type="ORF">FA10DRAFT_263525</name>
</gene>
<dbReference type="GeneID" id="37042168"/>
<reference evidence="5 6" key="1">
    <citation type="journal article" date="2018" name="Mol. Biol. Evol.">
        <title>Broad Genomic Sampling Reveals a Smut Pathogenic Ancestry of the Fungal Clade Ustilaginomycotina.</title>
        <authorList>
            <person name="Kijpornyongpan T."/>
            <person name="Mondo S.J."/>
            <person name="Barry K."/>
            <person name="Sandor L."/>
            <person name="Lee J."/>
            <person name="Lipzen A."/>
            <person name="Pangilinan J."/>
            <person name="LaButti K."/>
            <person name="Hainaut M."/>
            <person name="Henrissat B."/>
            <person name="Grigoriev I.V."/>
            <person name="Spatafora J.W."/>
            <person name="Aime M.C."/>
        </authorList>
    </citation>
    <scope>NUCLEOTIDE SEQUENCE [LARGE SCALE GENOMIC DNA]</scope>
    <source>
        <strain evidence="5 6">MCA 4198</strain>
    </source>
</reference>
<dbReference type="InParanoid" id="A0A316YT82"/>
<organism evidence="5 6">
    <name type="scientific">Acaromyces ingoldii</name>
    <dbReference type="NCBI Taxonomy" id="215250"/>
    <lineage>
        <taxon>Eukaryota</taxon>
        <taxon>Fungi</taxon>
        <taxon>Dikarya</taxon>
        <taxon>Basidiomycota</taxon>
        <taxon>Ustilaginomycotina</taxon>
        <taxon>Exobasidiomycetes</taxon>
        <taxon>Exobasidiales</taxon>
        <taxon>Cryptobasidiaceae</taxon>
        <taxon>Acaromyces</taxon>
    </lineage>
</organism>
<dbReference type="GO" id="GO:0006154">
    <property type="term" value="P:adenosine catabolic process"/>
    <property type="evidence" value="ECO:0007669"/>
    <property type="project" value="TreeGrafter"/>
</dbReference>
<dbReference type="GO" id="GO:0004000">
    <property type="term" value="F:adenosine deaminase activity"/>
    <property type="evidence" value="ECO:0007669"/>
    <property type="project" value="TreeGrafter"/>
</dbReference>
<evidence type="ECO:0000259" key="4">
    <source>
        <dbReference type="Pfam" id="PF00962"/>
    </source>
</evidence>
<dbReference type="EMBL" id="KZ819634">
    <property type="protein sequence ID" value="PWN92770.1"/>
    <property type="molecule type" value="Genomic_DNA"/>
</dbReference>
<keyword evidence="3 5" id="KW-0378">Hydrolase</keyword>
<sequence>MAGPERTLEQDVSSYELRRAQLIADEKSRRFDHLKKSTGLSDEEEKADAVVSALRAEERKAIWNREGDLEAFKGMEWQGATSRGARKGRLYDLLRKMPKGGLLHCHMDGTVDAKWLIENSFHEANANIWLTSTKPLTTSESLYEAKVRFRHLPSKPDNEHDEGQERIAAGHTLYTSAYRPNTWVPLADVRAAFPHPDVYDPVPVNLDAAELPSTGKTSCERAFDHYIHSLMTLTPVPARFATPIKTSKQAWTKFTDTFGVIDGLFGYEPMLKRYFVESFKTLARDGVSYVEARVNFWIRRYSTSTGQLDLAHPSWVRIFQEALAEVKSEPGLEFWDAKIIYSTIRFMPNEELRWHVDNALALKQQFPDTIVGFDLVGWEDVGVTLHTYLPELLRMKRRCRELAVDLPFVLHAGETLADGDAIDDNLYDAILLGTKRIGHGYSLIKHPLLIDMVKSRQICVESCPISNEILRYTANTSVHPVLSLLARNVPVAISNDDPCQFGNPGLTPDFYQLISASDNLTLSSLGVLAKGSIDHFLVSEGEKERCRKKWEQQWSAFLAGVLAQQS</sequence>
<dbReference type="RefSeq" id="XP_025379968.1">
    <property type="nucleotide sequence ID" value="XM_025520252.1"/>
</dbReference>
<name>A0A316YT82_9BASI</name>
<evidence type="ECO:0000313" key="6">
    <source>
        <dbReference type="Proteomes" id="UP000245768"/>
    </source>
</evidence>
<dbReference type="PANTHER" id="PTHR11409">
    <property type="entry name" value="ADENOSINE DEAMINASE"/>
    <property type="match status" value="1"/>
</dbReference>
<dbReference type="InterPro" id="IPR006330">
    <property type="entry name" value="Ado/ade_deaminase"/>
</dbReference>
<proteinExistence type="predicted"/>
<keyword evidence="2" id="KW-0479">Metal-binding</keyword>
<dbReference type="PANTHER" id="PTHR11409:SF39">
    <property type="entry name" value="ADENOSINE DEAMINASE 2"/>
    <property type="match status" value="1"/>
</dbReference>
<evidence type="ECO:0000256" key="3">
    <source>
        <dbReference type="ARBA" id="ARBA00022801"/>
    </source>
</evidence>
<dbReference type="Gene3D" id="3.20.20.140">
    <property type="entry name" value="Metal-dependent hydrolases"/>
    <property type="match status" value="1"/>
</dbReference>
<evidence type="ECO:0000256" key="1">
    <source>
        <dbReference type="ARBA" id="ARBA00001947"/>
    </source>
</evidence>
<dbReference type="STRING" id="215250.A0A316YT82"/>
<evidence type="ECO:0000313" key="5">
    <source>
        <dbReference type="EMBL" id="PWN92770.1"/>
    </source>
</evidence>
<protein>
    <submittedName>
        <fullName evidence="5">Metallo-dependent hydrolase</fullName>
    </submittedName>
</protein>
<dbReference type="Proteomes" id="UP000245768">
    <property type="component" value="Unassembled WGS sequence"/>
</dbReference>
<dbReference type="AlphaFoldDB" id="A0A316YT82"/>
<dbReference type="OrthoDB" id="7202371at2759"/>